<feature type="region of interest" description="Disordered" evidence="1">
    <location>
        <begin position="98"/>
        <end position="117"/>
    </location>
</feature>
<proteinExistence type="predicted"/>
<keyword evidence="2" id="KW-0732">Signal</keyword>
<evidence type="ECO:0000256" key="2">
    <source>
        <dbReference type="SAM" id="SignalP"/>
    </source>
</evidence>
<dbReference type="Pfam" id="PF02622">
    <property type="entry name" value="DUF179"/>
    <property type="match status" value="1"/>
</dbReference>
<gene>
    <name evidence="3" type="ORF">IV203_015323</name>
</gene>
<reference evidence="3" key="2">
    <citation type="submission" date="2021-04" db="EMBL/GenBank/DDBJ databases">
        <authorList>
            <person name="Podell S."/>
        </authorList>
    </citation>
    <scope>NUCLEOTIDE SEQUENCE</scope>
    <source>
        <strain evidence="3">Hildebrandi</strain>
    </source>
</reference>
<evidence type="ECO:0000256" key="1">
    <source>
        <dbReference type="SAM" id="MobiDB-lite"/>
    </source>
</evidence>
<evidence type="ECO:0000313" key="3">
    <source>
        <dbReference type="EMBL" id="KAG7358734.1"/>
    </source>
</evidence>
<reference evidence="3" key="1">
    <citation type="journal article" date="2021" name="Sci. Rep.">
        <title>Diploid genomic architecture of Nitzschia inconspicua, an elite biomass production diatom.</title>
        <authorList>
            <person name="Oliver A."/>
            <person name="Podell S."/>
            <person name="Pinowska A."/>
            <person name="Traller J.C."/>
            <person name="Smith S.R."/>
            <person name="McClure R."/>
            <person name="Beliaev A."/>
            <person name="Bohutskyi P."/>
            <person name="Hill E.A."/>
            <person name="Rabines A."/>
            <person name="Zheng H."/>
            <person name="Allen L.Z."/>
            <person name="Kuo A."/>
            <person name="Grigoriev I.V."/>
            <person name="Allen A.E."/>
            <person name="Hazlebeck D."/>
            <person name="Allen E.E."/>
        </authorList>
    </citation>
    <scope>NUCLEOTIDE SEQUENCE</scope>
    <source>
        <strain evidence="3">Hildebrandi</strain>
    </source>
</reference>
<feature type="signal peptide" evidence="2">
    <location>
        <begin position="1"/>
        <end position="21"/>
    </location>
</feature>
<dbReference type="PANTHER" id="PTHR31984:SF17">
    <property type="entry name" value="TRANSCRIPTIONAL REGULATOR"/>
    <property type="match status" value="1"/>
</dbReference>
<sequence length="446" mass="49560">MRFVHSSSTTHVFLLLLQVGAFKLLSQAPEHCCCEAFTGSSAVVSSSRRSPPSLTYSESENDRCIHQLPTQRQTQNINRSCVGGGALFSSFYGKFEDFENNDDDDEEEDDEDEEYEELDQRSIADFKSKMSNIFDSEQEGSATTTSVDDLINFARSQQGDKEGEQDWAMPAEIPLQPGTVLVANPRQFCETSKEAKEGGSDNLNLFRMAMGGGGDGSSSQSLNPSLLAKFGLTRPPPKSLGPDRQADLLPVVVIVEVDERSGVNGVLLNRRTGYLLGDLEQPPPENSEGDPSKMSPILEKFCIQPLWFGGVDNISTGLDILHLCPTVKDACQITEDGMFWGGDPAQAQDAMEDPSLDRIYSGFDFKFFVQSTIWSTKALRKELDDQVWFPAKVSKNVLFKSRDRMGTKKAKPLWTEIMELMGGRYLEVKNTFYAEGENYSDQDDDM</sequence>
<feature type="chain" id="PRO_5039885498" evidence="2">
    <location>
        <begin position="22"/>
        <end position="446"/>
    </location>
</feature>
<accession>A0A9K3LBM3</accession>
<comment type="caution">
    <text evidence="3">The sequence shown here is derived from an EMBL/GenBank/DDBJ whole genome shotgun (WGS) entry which is preliminary data.</text>
</comment>
<dbReference type="EMBL" id="JAGRRH010000014">
    <property type="protein sequence ID" value="KAG7358734.1"/>
    <property type="molecule type" value="Genomic_DNA"/>
</dbReference>
<keyword evidence="4" id="KW-1185">Reference proteome</keyword>
<dbReference type="Proteomes" id="UP000693970">
    <property type="component" value="Unassembled WGS sequence"/>
</dbReference>
<dbReference type="OrthoDB" id="272750at2759"/>
<dbReference type="AlphaFoldDB" id="A0A9K3LBM3"/>
<organism evidence="3 4">
    <name type="scientific">Nitzschia inconspicua</name>
    <dbReference type="NCBI Taxonomy" id="303405"/>
    <lineage>
        <taxon>Eukaryota</taxon>
        <taxon>Sar</taxon>
        <taxon>Stramenopiles</taxon>
        <taxon>Ochrophyta</taxon>
        <taxon>Bacillariophyta</taxon>
        <taxon>Bacillariophyceae</taxon>
        <taxon>Bacillariophycidae</taxon>
        <taxon>Bacillariales</taxon>
        <taxon>Bacillariaceae</taxon>
        <taxon>Nitzschia</taxon>
    </lineage>
</organism>
<evidence type="ECO:0000313" key="4">
    <source>
        <dbReference type="Proteomes" id="UP000693970"/>
    </source>
</evidence>
<dbReference type="InterPro" id="IPR003774">
    <property type="entry name" value="AlgH-like"/>
</dbReference>
<protein>
    <submittedName>
        <fullName evidence="3">ACR COG1678 domain containing protein</fullName>
    </submittedName>
</protein>
<name>A0A9K3LBM3_9STRA</name>
<dbReference type="PANTHER" id="PTHR31984">
    <property type="entry name" value="TRANSPORTER, PUTATIVE (DUF179)-RELATED"/>
    <property type="match status" value="1"/>
</dbReference>